<keyword evidence="3" id="KW-1185">Reference proteome</keyword>
<organism evidence="2 3">
    <name type="scientific">Paenibacillus oenotherae</name>
    <dbReference type="NCBI Taxonomy" id="1435645"/>
    <lineage>
        <taxon>Bacteria</taxon>
        <taxon>Bacillati</taxon>
        <taxon>Bacillota</taxon>
        <taxon>Bacilli</taxon>
        <taxon>Bacillales</taxon>
        <taxon>Paenibacillaceae</taxon>
        <taxon>Paenibacillus</taxon>
    </lineage>
</organism>
<evidence type="ECO:0000259" key="1">
    <source>
        <dbReference type="PROSITE" id="PS50853"/>
    </source>
</evidence>
<dbReference type="CDD" id="cd00063">
    <property type="entry name" value="FN3"/>
    <property type="match status" value="1"/>
</dbReference>
<reference evidence="2 3" key="1">
    <citation type="submission" date="2021-07" db="EMBL/GenBank/DDBJ databases">
        <title>Paenibacillus radiodurans sp. nov., isolated from the southeastern edge of Tengger Desert.</title>
        <authorList>
            <person name="Zhang G."/>
        </authorList>
    </citation>
    <scope>NUCLEOTIDE SEQUENCE [LARGE SCALE GENOMIC DNA]</scope>
    <source>
        <strain evidence="2 3">DT7-4</strain>
    </source>
</reference>
<gene>
    <name evidence="2" type="ORF">K0T92_24725</name>
</gene>
<evidence type="ECO:0000313" key="2">
    <source>
        <dbReference type="EMBL" id="MBW7477899.1"/>
    </source>
</evidence>
<accession>A0ABS7DD87</accession>
<proteinExistence type="predicted"/>
<evidence type="ECO:0000313" key="3">
    <source>
        <dbReference type="Proteomes" id="UP000812277"/>
    </source>
</evidence>
<dbReference type="SUPFAM" id="SSF49265">
    <property type="entry name" value="Fibronectin type III"/>
    <property type="match status" value="1"/>
</dbReference>
<dbReference type="Proteomes" id="UP000812277">
    <property type="component" value="Unassembled WGS sequence"/>
</dbReference>
<dbReference type="InterPro" id="IPR003961">
    <property type="entry name" value="FN3_dom"/>
</dbReference>
<comment type="caution">
    <text evidence="2">The sequence shown here is derived from an EMBL/GenBank/DDBJ whole genome shotgun (WGS) entry which is preliminary data.</text>
</comment>
<dbReference type="InterPro" id="IPR013783">
    <property type="entry name" value="Ig-like_fold"/>
</dbReference>
<name>A0ABS7DD87_9BACL</name>
<feature type="domain" description="Fibronectin type-III" evidence="1">
    <location>
        <begin position="1"/>
        <end position="68"/>
    </location>
</feature>
<dbReference type="InterPro" id="IPR036116">
    <property type="entry name" value="FN3_sf"/>
</dbReference>
<dbReference type="EMBL" id="JAHZIJ010000095">
    <property type="protein sequence ID" value="MBW7477899.1"/>
    <property type="molecule type" value="Genomic_DNA"/>
</dbReference>
<dbReference type="Gene3D" id="2.60.40.10">
    <property type="entry name" value="Immunoglobulins"/>
    <property type="match status" value="2"/>
</dbReference>
<sequence length="144" mass="13789">LAIEQSTDGGTTWSAATTSGALGGSDTSATVTGLSANTSYSFRLVVTGGANAGNSNAVAVTTLSVPVSDFATAGKTSTTADFGWSAVSGASLLAIEQSTDGGTTWSAATTSGALGGSDTSATVTGLSANTSYSFRLVITGGANA</sequence>
<dbReference type="PROSITE" id="PS50853">
    <property type="entry name" value="FN3"/>
    <property type="match status" value="1"/>
</dbReference>
<dbReference type="RefSeq" id="WP_219875285.1">
    <property type="nucleotide sequence ID" value="NZ_JAHZIJ010000095.1"/>
</dbReference>
<protein>
    <submittedName>
        <fullName evidence="2">Fibronectin type III domain-containing protein</fullName>
    </submittedName>
</protein>
<feature type="non-terminal residue" evidence="2">
    <location>
        <position position="1"/>
    </location>
</feature>
<feature type="non-terminal residue" evidence="2">
    <location>
        <position position="144"/>
    </location>
</feature>